<proteinExistence type="predicted"/>
<comment type="caution">
    <text evidence="2">The sequence shown here is derived from an EMBL/GenBank/DDBJ whole genome shotgun (WGS) entry which is preliminary data.</text>
</comment>
<organism evidence="2 3">
    <name type="scientific">Trichoderma gamsii</name>
    <dbReference type="NCBI Taxonomy" id="398673"/>
    <lineage>
        <taxon>Eukaryota</taxon>
        <taxon>Fungi</taxon>
        <taxon>Dikarya</taxon>
        <taxon>Ascomycota</taxon>
        <taxon>Pezizomycotina</taxon>
        <taxon>Sordariomycetes</taxon>
        <taxon>Hypocreomycetidae</taxon>
        <taxon>Hypocreales</taxon>
        <taxon>Hypocreaceae</taxon>
        <taxon>Trichoderma</taxon>
    </lineage>
</organism>
<dbReference type="Gene3D" id="1.20.5.170">
    <property type="match status" value="1"/>
</dbReference>
<dbReference type="AlphaFoldDB" id="A0A2P4ZQN6"/>
<keyword evidence="3" id="KW-1185">Reference proteome</keyword>
<sequence length="435" mass="48288">MDPQAKAMMPRRPGRPRLSETAPGEVNDETRRARMRLAQRSYRSRKQNSLVIAKNRAEVFEKALDSSIDEFIQFYEQVSKKKSELPVELFMELNKTAMNIVSIARKARTEQGISASDEIRPPEDIAAYSNGDTRSASDPSSITADLFHASGRDVAGADQYWTHGESMTGSSNLVPVSQRLLLACLERAMDLLQSGNLHVMALNPTMLLALKFDRVEDLLESVSRRLSGNPNASLADCRYSEGRNAHLPRMMRLVEGNLGTLQPRSSPPALERLEFGLTRTILQTINPDFQGEWLEAPDVEEYLEQRGIFVRMGSPSDVIRLSAPTGNQPSLAGRAAIPEHDWTIFGRASGENQIIPTGLNDFARPEWYSEIGFPISNKAIGQAKTQDLRITVDLDKLIRGLAEKAICLGPCPGIRRVHVDEAIRASVTTLQQPVK</sequence>
<dbReference type="PANTHER" id="PTHR40618">
    <property type="entry name" value="B-ZIP TRANSCRIPTION FACTOR (EUROFUNG)-RELATED"/>
    <property type="match status" value="1"/>
</dbReference>
<dbReference type="GeneID" id="29984555"/>
<dbReference type="EMBL" id="JPDN02000013">
    <property type="protein sequence ID" value="PON26620.1"/>
    <property type="molecule type" value="Genomic_DNA"/>
</dbReference>
<name>A0A2P4ZQN6_9HYPO</name>
<evidence type="ECO:0000313" key="3">
    <source>
        <dbReference type="Proteomes" id="UP000054821"/>
    </source>
</evidence>
<dbReference type="PANTHER" id="PTHR40618:SF1">
    <property type="entry name" value="B-ZIP TRANSCRIPTION FACTOR (EUROFUNG)"/>
    <property type="match status" value="1"/>
</dbReference>
<feature type="region of interest" description="Disordered" evidence="1">
    <location>
        <begin position="1"/>
        <end position="27"/>
    </location>
</feature>
<gene>
    <name evidence="2" type="ORF">TGAM01_v204630</name>
</gene>
<dbReference type="RefSeq" id="XP_024405811.1">
    <property type="nucleotide sequence ID" value="XM_024549471.1"/>
</dbReference>
<evidence type="ECO:0000256" key="1">
    <source>
        <dbReference type="SAM" id="MobiDB-lite"/>
    </source>
</evidence>
<dbReference type="Proteomes" id="UP000054821">
    <property type="component" value="Unassembled WGS sequence"/>
</dbReference>
<evidence type="ECO:0008006" key="4">
    <source>
        <dbReference type="Google" id="ProtNLM"/>
    </source>
</evidence>
<protein>
    <recommendedName>
        <fullName evidence="4">BZIP domain-containing protein</fullName>
    </recommendedName>
</protein>
<evidence type="ECO:0000313" key="2">
    <source>
        <dbReference type="EMBL" id="PON26620.1"/>
    </source>
</evidence>
<accession>A0A2P4ZQN6</accession>
<reference evidence="2 3" key="1">
    <citation type="journal article" date="2016" name="Genome Announc.">
        <title>Draft Whole-Genome Sequence of Trichoderma gamsii T6085, a Promising Biocontrol Agent of Fusarium Head Blight on Wheat.</title>
        <authorList>
            <person name="Baroncelli R."/>
            <person name="Zapparata A."/>
            <person name="Piaggeschi G."/>
            <person name="Sarrocco S."/>
            <person name="Vannacci G."/>
        </authorList>
    </citation>
    <scope>NUCLEOTIDE SEQUENCE [LARGE SCALE GENOMIC DNA]</scope>
    <source>
        <strain evidence="2 3">T6085</strain>
    </source>
</reference>